<feature type="transmembrane region" description="Helical" evidence="3">
    <location>
        <begin position="648"/>
        <end position="666"/>
    </location>
</feature>
<feature type="transmembrane region" description="Helical" evidence="3">
    <location>
        <begin position="1149"/>
        <end position="1170"/>
    </location>
</feature>
<feature type="transmembrane region" description="Helical" evidence="3">
    <location>
        <begin position="853"/>
        <end position="872"/>
    </location>
</feature>
<feature type="transmembrane region" description="Helical" evidence="3">
    <location>
        <begin position="783"/>
        <end position="798"/>
    </location>
</feature>
<keyword evidence="3" id="KW-0812">Transmembrane</keyword>
<keyword evidence="1" id="KW-0175">Coiled coil</keyword>
<feature type="transmembrane region" description="Helical" evidence="3">
    <location>
        <begin position="574"/>
        <end position="593"/>
    </location>
</feature>
<feature type="transmembrane region" description="Helical" evidence="3">
    <location>
        <begin position="190"/>
        <end position="207"/>
    </location>
</feature>
<feature type="transmembrane region" description="Helical" evidence="3">
    <location>
        <begin position="884"/>
        <end position="901"/>
    </location>
</feature>
<comment type="caution">
    <text evidence="4">The sequence shown here is derived from an EMBL/GenBank/DDBJ whole genome shotgun (WGS) entry which is preliminary data.</text>
</comment>
<feature type="transmembrane region" description="Helical" evidence="3">
    <location>
        <begin position="672"/>
        <end position="690"/>
    </location>
</feature>
<keyword evidence="3" id="KW-1133">Transmembrane helix</keyword>
<proteinExistence type="predicted"/>
<feature type="transmembrane region" description="Helical" evidence="3">
    <location>
        <begin position="250"/>
        <end position="268"/>
    </location>
</feature>
<feature type="transmembrane region" description="Helical" evidence="3">
    <location>
        <begin position="968"/>
        <end position="990"/>
    </location>
</feature>
<feature type="transmembrane region" description="Helical" evidence="3">
    <location>
        <begin position="623"/>
        <end position="641"/>
    </location>
</feature>
<feature type="transmembrane region" description="Helical" evidence="3">
    <location>
        <begin position="702"/>
        <end position="725"/>
    </location>
</feature>
<feature type="transmembrane region" description="Helical" evidence="3">
    <location>
        <begin position="448"/>
        <end position="466"/>
    </location>
</feature>
<keyword evidence="3" id="KW-0472">Membrane</keyword>
<dbReference type="InterPro" id="IPR058062">
    <property type="entry name" value="SCO7613_C"/>
</dbReference>
<feature type="transmembrane region" description="Helical" evidence="3">
    <location>
        <begin position="907"/>
        <end position="926"/>
    </location>
</feature>
<feature type="compositionally biased region" description="Low complexity" evidence="2">
    <location>
        <begin position="360"/>
        <end position="370"/>
    </location>
</feature>
<evidence type="ECO:0000256" key="1">
    <source>
        <dbReference type="SAM" id="Coils"/>
    </source>
</evidence>
<feature type="transmembrane region" description="Helical" evidence="3">
    <location>
        <begin position="731"/>
        <end position="750"/>
    </location>
</feature>
<feature type="transmembrane region" description="Helical" evidence="3">
    <location>
        <begin position="1020"/>
        <end position="1041"/>
    </location>
</feature>
<evidence type="ECO:0000313" key="4">
    <source>
        <dbReference type="EMBL" id="MBO4162767.1"/>
    </source>
</evidence>
<dbReference type="EMBL" id="JAGFWR010000010">
    <property type="protein sequence ID" value="MBO4162767.1"/>
    <property type="molecule type" value="Genomic_DNA"/>
</dbReference>
<feature type="transmembrane region" description="Helical" evidence="3">
    <location>
        <begin position="297"/>
        <end position="318"/>
    </location>
</feature>
<organism evidence="4 5">
    <name type="scientific">Micromonospora antibiotica</name>
    <dbReference type="NCBI Taxonomy" id="2807623"/>
    <lineage>
        <taxon>Bacteria</taxon>
        <taxon>Bacillati</taxon>
        <taxon>Actinomycetota</taxon>
        <taxon>Actinomycetes</taxon>
        <taxon>Micromonosporales</taxon>
        <taxon>Micromonosporaceae</taxon>
        <taxon>Micromonospora</taxon>
    </lineage>
</organism>
<feature type="transmembrane region" description="Helical" evidence="3">
    <location>
        <begin position="219"/>
        <end position="238"/>
    </location>
</feature>
<feature type="transmembrane region" description="Helical" evidence="3">
    <location>
        <begin position="1206"/>
        <end position="1224"/>
    </location>
</feature>
<feature type="transmembrane region" description="Helical" evidence="3">
    <location>
        <begin position="502"/>
        <end position="521"/>
    </location>
</feature>
<feature type="transmembrane region" description="Helical" evidence="3">
    <location>
        <begin position="159"/>
        <end position="184"/>
    </location>
</feature>
<feature type="transmembrane region" description="Helical" evidence="3">
    <location>
        <begin position="600"/>
        <end position="617"/>
    </location>
</feature>
<evidence type="ECO:0008006" key="6">
    <source>
        <dbReference type="Google" id="ProtNLM"/>
    </source>
</evidence>
<feature type="transmembrane region" description="Helical" evidence="3">
    <location>
        <begin position="1256"/>
        <end position="1273"/>
    </location>
</feature>
<feature type="transmembrane region" description="Helical" evidence="3">
    <location>
        <begin position="1047"/>
        <end position="1067"/>
    </location>
</feature>
<feature type="transmembrane region" description="Helical" evidence="3">
    <location>
        <begin position="533"/>
        <end position="554"/>
    </location>
</feature>
<sequence length="1291" mass="127424">MQNTGYPCPRCGAPAELTRGCVGCGFGPYPPAAEVVRLDREIVSLGREVERAREAYQGLGARLLAAQRQRAELAARIRREIPAPVPVGAAVRVPAPAGRPVPPAVRPAGHPVVPAARPVVPVRPGGVVGSGGSVPPAGFGPPPVGTPGRPETSTRTIQWLLFVLGGLLLGTAAVVFTAVAWAAVGVAGRALILAGFTALALAVPLVAKWRGLRGTAETFAAVGLLLVVLDGYAAWSVNLLGTADWSGTRYAALVTGLSAAVATGYALLSRLTVPWFAALFVVQPVLPLAVAQSRPGATGWTLTFLGVALLDLAVVVALHRRSPAPLAVPTGPVPTGPVPAATGSAANRPVPAGPDPAAPPLAGAVPPGAAPAAAGPGEAVVVPAGGSGATTVPADGGPAAGGGPVAGPPGSTAVLAGRVLGWLGFGAATTVAASCALVPLVLGRAGGQPLLAGLPMLLVGLVLAGAARVAGAGVFRQLTTGLLVPLLAVAMLRPVAELRAGFLLLAVGLVAAALAGGVRLLPQRHRTGPRVGALLVAAGAAQVTVLATGSLAALAVGRSLPAWQGAAAGPDLSWGWQLPLTALLTVGAGLLLLSRAARPVTVLLGVVVTAAALPAVTTTPWPATLAVDLVVGAALLPVAVLRCRRAATVLVGAAGAAVLLGHGLLVAAADPVGLLAALGVVLVVGLAVALSPRPANAVAARVAGVALTVALLTVPAGAAVALRAAGSPAWWQLRVGFAAAVLLLVPLLALRRRRPDLDGYAGTALAVALAAVVTPTVVPGGESSALYAAAALGVLVLAERRTAAVTTGRVVGVGLAGLALVAAAPVTLTALVAPYGDPVRPWSGAPTGDGPSGAPAVGVALLVLALTAALFVHRYTGRRSGSAVAALPFGAAALPVLLLVGPAPWPVVPAVVLLVGSAALLTAALAGPVRTAAVATATPPAAVPGEPGPGAAPTAGGPPVGHRRGGELLVPVTTPIGLLWTFFGLVGLLATRAGTLAALALLVIVTAVIGAVGRRPGVRLLGCLTTVAAATSFALTAPLAAGLPTRTAGFPVLVVAVAVLLGAPLLARRGSLTVRALEAAAQAVAVLALLLTVGAIRHAAVICVLWGAAVALRVLYPGQSAGQRWVFGAVAGGSELLGAWLLLISGEVVLLEAYTLPVAGLTLVAGLLALRSRPGLTSWLALGPGLAAALLPSLVSVLVAADPQPWRRLLLGGAALGVVLVGAVRRWQAPVVLGGGSLVLLALHELVRGWDLLPRWIYLAVGGLALITLAATYERRRRDVSRLRAAVGRMG</sequence>
<feature type="region of interest" description="Disordered" evidence="2">
    <location>
        <begin position="328"/>
        <end position="370"/>
    </location>
</feature>
<evidence type="ECO:0000256" key="3">
    <source>
        <dbReference type="SAM" id="Phobius"/>
    </source>
</evidence>
<feature type="coiled-coil region" evidence="1">
    <location>
        <begin position="35"/>
        <end position="69"/>
    </location>
</feature>
<gene>
    <name evidence="4" type="ORF">JQN83_18395</name>
</gene>
<feature type="transmembrane region" description="Helical" evidence="3">
    <location>
        <begin position="419"/>
        <end position="442"/>
    </location>
</feature>
<accession>A0ABS3VB64</accession>
<feature type="transmembrane region" description="Helical" evidence="3">
    <location>
        <begin position="1125"/>
        <end position="1143"/>
    </location>
</feature>
<evidence type="ECO:0000313" key="5">
    <source>
        <dbReference type="Proteomes" id="UP000671399"/>
    </source>
</evidence>
<feature type="transmembrane region" description="Helical" evidence="3">
    <location>
        <begin position="757"/>
        <end position="777"/>
    </location>
</feature>
<feature type="transmembrane region" description="Helical" evidence="3">
    <location>
        <begin position="1179"/>
        <end position="1200"/>
    </location>
</feature>
<reference evidence="4 5" key="1">
    <citation type="submission" date="2021-03" db="EMBL/GenBank/DDBJ databases">
        <authorList>
            <person name="Lee D.-H."/>
        </authorList>
    </citation>
    <scope>NUCLEOTIDE SEQUENCE [LARGE SCALE GENOMIC DNA]</scope>
    <source>
        <strain evidence="4 5">MMS20-R2-23</strain>
    </source>
</reference>
<dbReference type="NCBIfam" id="NF047321">
    <property type="entry name" value="SCO7613_CTERM"/>
    <property type="match status" value="1"/>
</dbReference>
<evidence type="ECO:0000256" key="2">
    <source>
        <dbReference type="SAM" id="MobiDB-lite"/>
    </source>
</evidence>
<feature type="transmembrane region" description="Helical" evidence="3">
    <location>
        <begin position="275"/>
        <end position="291"/>
    </location>
</feature>
<keyword evidence="5" id="KW-1185">Reference proteome</keyword>
<feature type="transmembrane region" description="Helical" evidence="3">
    <location>
        <begin position="810"/>
        <end position="833"/>
    </location>
</feature>
<feature type="transmembrane region" description="Helical" evidence="3">
    <location>
        <begin position="996"/>
        <end position="1013"/>
    </location>
</feature>
<dbReference type="Proteomes" id="UP000671399">
    <property type="component" value="Unassembled WGS sequence"/>
</dbReference>
<feature type="transmembrane region" description="Helical" evidence="3">
    <location>
        <begin position="478"/>
        <end position="496"/>
    </location>
</feature>
<protein>
    <recommendedName>
        <fullName evidence="6">DUF2157 domain-containing protein</fullName>
    </recommendedName>
</protein>
<dbReference type="RefSeq" id="WP_208568359.1">
    <property type="nucleotide sequence ID" value="NZ_JAGFWR010000010.1"/>
</dbReference>
<name>A0ABS3VB64_9ACTN</name>